<evidence type="ECO:0000256" key="1">
    <source>
        <dbReference type="ARBA" id="ARBA00004613"/>
    </source>
</evidence>
<organism evidence="9 10">
    <name type="scientific">Coregonus suidteri</name>
    <dbReference type="NCBI Taxonomy" id="861788"/>
    <lineage>
        <taxon>Eukaryota</taxon>
        <taxon>Metazoa</taxon>
        <taxon>Chordata</taxon>
        <taxon>Craniata</taxon>
        <taxon>Vertebrata</taxon>
        <taxon>Euteleostomi</taxon>
        <taxon>Actinopterygii</taxon>
        <taxon>Neopterygii</taxon>
        <taxon>Teleostei</taxon>
        <taxon>Protacanthopterygii</taxon>
        <taxon>Salmoniformes</taxon>
        <taxon>Salmonidae</taxon>
        <taxon>Coregoninae</taxon>
        <taxon>Coregonus</taxon>
    </lineage>
</organism>
<dbReference type="EMBL" id="JAGTTL010000015">
    <property type="protein sequence ID" value="KAK6311444.1"/>
    <property type="molecule type" value="Genomic_DNA"/>
</dbReference>
<keyword evidence="10" id="KW-1185">Reference proteome</keyword>
<dbReference type="Pfam" id="PF01498">
    <property type="entry name" value="HTH_Tnp_Tc3_2"/>
    <property type="match status" value="1"/>
</dbReference>
<evidence type="ECO:0000259" key="7">
    <source>
        <dbReference type="Pfam" id="PF13358"/>
    </source>
</evidence>
<accession>A0AAN8LKJ0</accession>
<feature type="domain" description="Tc1-like transposase DDE" evidence="7">
    <location>
        <begin position="149"/>
        <end position="300"/>
    </location>
</feature>
<dbReference type="InterPro" id="IPR052338">
    <property type="entry name" value="Transposase_5"/>
</dbReference>
<evidence type="ECO:0000259" key="6">
    <source>
        <dbReference type="Pfam" id="PF01498"/>
    </source>
</evidence>
<evidence type="ECO:0000256" key="4">
    <source>
        <dbReference type="ARBA" id="ARBA00023118"/>
    </source>
</evidence>
<dbReference type="InterPro" id="IPR002492">
    <property type="entry name" value="Transposase_Tc1-like"/>
</dbReference>
<dbReference type="FunFam" id="1.20.1250.10:FF:000030">
    <property type="entry name" value="Type I interferon"/>
    <property type="match status" value="1"/>
</dbReference>
<keyword evidence="3" id="KW-0964">Secreted</keyword>
<protein>
    <recommendedName>
        <fullName evidence="11">Transposase</fullName>
    </recommendedName>
</protein>
<dbReference type="AlphaFoldDB" id="A0AAN8LKJ0"/>
<dbReference type="Pfam" id="PF25787">
    <property type="entry name" value="HTH_SB"/>
    <property type="match status" value="1"/>
</dbReference>
<evidence type="ECO:0000256" key="2">
    <source>
        <dbReference type="ARBA" id="ARBA00022514"/>
    </source>
</evidence>
<dbReference type="GO" id="GO:0006313">
    <property type="term" value="P:DNA transposition"/>
    <property type="evidence" value="ECO:0007669"/>
    <property type="project" value="InterPro"/>
</dbReference>
<dbReference type="GO" id="GO:0005125">
    <property type="term" value="F:cytokine activity"/>
    <property type="evidence" value="ECO:0007669"/>
    <property type="project" value="UniProtKB-KW"/>
</dbReference>
<dbReference type="SUPFAM" id="SSF46689">
    <property type="entry name" value="Homeodomain-like"/>
    <property type="match status" value="1"/>
</dbReference>
<dbReference type="Gene3D" id="3.30.420.10">
    <property type="entry name" value="Ribonuclease H-like superfamily/Ribonuclease H"/>
    <property type="match status" value="1"/>
</dbReference>
<evidence type="ECO:0000256" key="3">
    <source>
        <dbReference type="ARBA" id="ARBA00022525"/>
    </source>
</evidence>
<evidence type="ECO:0008006" key="11">
    <source>
        <dbReference type="Google" id="ProtNLM"/>
    </source>
</evidence>
<dbReference type="InterPro" id="IPR009079">
    <property type="entry name" value="4_helix_cytokine-like_core"/>
</dbReference>
<dbReference type="GO" id="GO:0005615">
    <property type="term" value="C:extracellular space"/>
    <property type="evidence" value="ECO:0007669"/>
    <property type="project" value="UniProtKB-KW"/>
</dbReference>
<gene>
    <name evidence="9" type="ORF">J4Q44_G00171080</name>
</gene>
<evidence type="ECO:0000259" key="8">
    <source>
        <dbReference type="Pfam" id="PF25787"/>
    </source>
</evidence>
<sequence>MAKTRELCKDIRDKIVEMHKAGMGYRTIGKQLGEKATTVGAIIRKWKKFKMTVNHPRSGAPCKISPRGASMIMRKVRDQPRTTRQDLVNDLKRAGTTVSKKTISNTLRRHGLKSCSARKVPLLKPAHVQARLKFANDHLDDPEEEWEKVMWSDETKIELFGLNTTRRVWRKKKDEYNPKNTIPTVMHGVGNIILWGCFSAKGTGRLHRIKGRMDGAMYREILANNLLPSVRALKMGRGWVFQHDNDPKHTARATKEWLRKKHLKVLEWPSQSPDLNPIENLWRELKVRIAQRQPRNLKDLEGLYGGKTEQAWNSYGCMCSLESESPRLRMQSVCHCCDWIRHHYGHLSAEYLSLLDQMGGDITKQNAPVFFPTSLYRHIDDAEFEDKVRFLNETIYEITKLFDGNMNAVTWDKKNLDDFLNILERQFENLNSCVSPAMKPERRLKRYFKKLNRKVLRKMNYSAQAWELIRKETKRHLQRLDILAAQMY</sequence>
<dbReference type="InterPro" id="IPR038717">
    <property type="entry name" value="Tc1-like_DDE_dom"/>
</dbReference>
<dbReference type="GO" id="GO:0015074">
    <property type="term" value="P:DNA integration"/>
    <property type="evidence" value="ECO:0007669"/>
    <property type="project" value="InterPro"/>
</dbReference>
<keyword evidence="2" id="KW-0202">Cytokine</keyword>
<dbReference type="GO" id="GO:0005126">
    <property type="term" value="F:cytokine receptor binding"/>
    <property type="evidence" value="ECO:0007669"/>
    <property type="project" value="InterPro"/>
</dbReference>
<dbReference type="GO" id="GO:0051607">
    <property type="term" value="P:defense response to virus"/>
    <property type="evidence" value="ECO:0007669"/>
    <property type="project" value="UniProtKB-KW"/>
</dbReference>
<dbReference type="Pfam" id="PF13358">
    <property type="entry name" value="DDE_3"/>
    <property type="match status" value="1"/>
</dbReference>
<keyword evidence="4" id="KW-0051">Antiviral defense</keyword>
<dbReference type="PANTHER" id="PTHR23022:SF135">
    <property type="entry name" value="SI:DKEY-77F5.3"/>
    <property type="match status" value="1"/>
</dbReference>
<evidence type="ECO:0000256" key="5">
    <source>
        <dbReference type="ARBA" id="ARBA00023157"/>
    </source>
</evidence>
<feature type="domain" description="Transposase Tc1-like" evidence="6">
    <location>
        <begin position="70"/>
        <end position="140"/>
    </location>
</feature>
<dbReference type="Proteomes" id="UP001356427">
    <property type="component" value="Unassembled WGS sequence"/>
</dbReference>
<dbReference type="Gene3D" id="1.10.10.10">
    <property type="entry name" value="Winged helix-like DNA-binding domain superfamily/Winged helix DNA-binding domain"/>
    <property type="match status" value="1"/>
</dbReference>
<evidence type="ECO:0000313" key="9">
    <source>
        <dbReference type="EMBL" id="KAK6311444.1"/>
    </source>
</evidence>
<dbReference type="InterPro" id="IPR057667">
    <property type="entry name" value="HTH_SB"/>
</dbReference>
<dbReference type="SUPFAM" id="SSF47266">
    <property type="entry name" value="4-helical cytokines"/>
    <property type="match status" value="1"/>
</dbReference>
<dbReference type="PANTHER" id="PTHR23022">
    <property type="entry name" value="TRANSPOSABLE ELEMENT-RELATED"/>
    <property type="match status" value="1"/>
</dbReference>
<keyword evidence="5" id="KW-1015">Disulfide bond</keyword>
<dbReference type="Gene3D" id="1.20.1250.10">
    <property type="match status" value="1"/>
</dbReference>
<reference evidence="9 10" key="1">
    <citation type="submission" date="2021-04" db="EMBL/GenBank/DDBJ databases">
        <authorList>
            <person name="De Guttry C."/>
            <person name="Zahm M."/>
            <person name="Klopp C."/>
            <person name="Cabau C."/>
            <person name="Louis A."/>
            <person name="Berthelot C."/>
            <person name="Parey E."/>
            <person name="Roest Crollius H."/>
            <person name="Montfort J."/>
            <person name="Robinson-Rechavi M."/>
            <person name="Bucao C."/>
            <person name="Bouchez O."/>
            <person name="Gislard M."/>
            <person name="Lluch J."/>
            <person name="Milhes M."/>
            <person name="Lampietro C."/>
            <person name="Lopez Roques C."/>
            <person name="Donnadieu C."/>
            <person name="Braasch I."/>
            <person name="Desvignes T."/>
            <person name="Postlethwait J."/>
            <person name="Bobe J."/>
            <person name="Wedekind C."/>
            <person name="Guiguen Y."/>
        </authorList>
    </citation>
    <scope>NUCLEOTIDE SEQUENCE [LARGE SCALE GENOMIC DNA]</scope>
    <source>
        <strain evidence="9">Cs_M1</strain>
        <tissue evidence="9">Blood</tissue>
    </source>
</reference>
<dbReference type="InterPro" id="IPR000471">
    <property type="entry name" value="Interferon_alpha/beta/delta"/>
</dbReference>
<dbReference type="InterPro" id="IPR009057">
    <property type="entry name" value="Homeodomain-like_sf"/>
</dbReference>
<proteinExistence type="predicted"/>
<feature type="domain" description="Sleeping Beauty transposase HTH" evidence="8">
    <location>
        <begin position="1"/>
        <end position="52"/>
    </location>
</feature>
<comment type="caution">
    <text evidence="9">The sequence shown here is derived from an EMBL/GenBank/DDBJ whole genome shotgun (WGS) entry which is preliminary data.</text>
</comment>
<dbReference type="Pfam" id="PF00143">
    <property type="entry name" value="Interferon"/>
    <property type="match status" value="1"/>
</dbReference>
<dbReference type="GO" id="GO:0003677">
    <property type="term" value="F:DNA binding"/>
    <property type="evidence" value="ECO:0007669"/>
    <property type="project" value="InterPro"/>
</dbReference>
<dbReference type="InterPro" id="IPR036388">
    <property type="entry name" value="WH-like_DNA-bd_sf"/>
</dbReference>
<dbReference type="InterPro" id="IPR036397">
    <property type="entry name" value="RNaseH_sf"/>
</dbReference>
<evidence type="ECO:0000313" key="10">
    <source>
        <dbReference type="Proteomes" id="UP001356427"/>
    </source>
</evidence>
<name>A0AAN8LKJ0_9TELE</name>
<comment type="subcellular location">
    <subcellularLocation>
        <location evidence="1">Secreted</location>
    </subcellularLocation>
</comment>